<accession>A0A2N8ZKE2</accession>
<keyword evidence="4" id="KW-0812">Transmembrane</keyword>
<dbReference type="Proteomes" id="UP000235828">
    <property type="component" value="Chromosome B"/>
</dbReference>
<dbReference type="FunFam" id="3.30.70.270:FF:000001">
    <property type="entry name" value="Diguanylate cyclase domain protein"/>
    <property type="match status" value="1"/>
</dbReference>
<evidence type="ECO:0000256" key="2">
    <source>
        <dbReference type="ARBA" id="ARBA00012528"/>
    </source>
</evidence>
<gene>
    <name evidence="6" type="ORF">VTAP4600_B0764</name>
</gene>
<feature type="transmembrane region" description="Helical" evidence="4">
    <location>
        <begin position="49"/>
        <end position="66"/>
    </location>
</feature>
<dbReference type="SUPFAM" id="SSF55073">
    <property type="entry name" value="Nucleotide cyclase"/>
    <property type="match status" value="1"/>
</dbReference>
<dbReference type="Pfam" id="PF00990">
    <property type="entry name" value="GGDEF"/>
    <property type="match status" value="1"/>
</dbReference>
<dbReference type="InterPro" id="IPR000160">
    <property type="entry name" value="GGDEF_dom"/>
</dbReference>
<dbReference type="RefSeq" id="WP_102524644.1">
    <property type="nucleotide sequence ID" value="NZ_LT960612.1"/>
</dbReference>
<evidence type="ECO:0000313" key="7">
    <source>
        <dbReference type="Proteomes" id="UP000235828"/>
    </source>
</evidence>
<feature type="transmembrane region" description="Helical" evidence="4">
    <location>
        <begin position="101"/>
        <end position="117"/>
    </location>
</feature>
<evidence type="ECO:0000256" key="3">
    <source>
        <dbReference type="ARBA" id="ARBA00034247"/>
    </source>
</evidence>
<dbReference type="GO" id="GO:0043709">
    <property type="term" value="P:cell adhesion involved in single-species biofilm formation"/>
    <property type="evidence" value="ECO:0007669"/>
    <property type="project" value="TreeGrafter"/>
</dbReference>
<feature type="transmembrane region" description="Helical" evidence="4">
    <location>
        <begin position="78"/>
        <end position="95"/>
    </location>
</feature>
<dbReference type="InterPro" id="IPR050469">
    <property type="entry name" value="Diguanylate_Cyclase"/>
</dbReference>
<dbReference type="GO" id="GO:0005886">
    <property type="term" value="C:plasma membrane"/>
    <property type="evidence" value="ECO:0007669"/>
    <property type="project" value="TreeGrafter"/>
</dbReference>
<dbReference type="InterPro" id="IPR029787">
    <property type="entry name" value="Nucleotide_cyclase"/>
</dbReference>
<evidence type="ECO:0000256" key="4">
    <source>
        <dbReference type="SAM" id="Phobius"/>
    </source>
</evidence>
<dbReference type="KEGG" id="vta:B0764"/>
<feature type="transmembrane region" description="Helical" evidence="4">
    <location>
        <begin position="21"/>
        <end position="43"/>
    </location>
</feature>
<feature type="domain" description="GGDEF" evidence="5">
    <location>
        <begin position="214"/>
        <end position="347"/>
    </location>
</feature>
<dbReference type="InterPro" id="IPR048435">
    <property type="entry name" value="MASE6"/>
</dbReference>
<name>A0A2N8ZKE2_9VIBR</name>
<dbReference type="PANTHER" id="PTHR45138">
    <property type="entry name" value="REGULATORY COMPONENTS OF SENSORY TRANSDUCTION SYSTEM"/>
    <property type="match status" value="1"/>
</dbReference>
<keyword evidence="7" id="KW-1185">Reference proteome</keyword>
<keyword evidence="4" id="KW-0472">Membrane</keyword>
<proteinExistence type="predicted"/>
<feature type="transmembrane region" description="Helical" evidence="4">
    <location>
        <begin position="147"/>
        <end position="165"/>
    </location>
</feature>
<dbReference type="CDD" id="cd01949">
    <property type="entry name" value="GGDEF"/>
    <property type="match status" value="1"/>
</dbReference>
<dbReference type="OrthoDB" id="9812260at2"/>
<feature type="transmembrane region" description="Helical" evidence="4">
    <location>
        <begin position="124"/>
        <end position="141"/>
    </location>
</feature>
<evidence type="ECO:0000256" key="1">
    <source>
        <dbReference type="ARBA" id="ARBA00001946"/>
    </source>
</evidence>
<dbReference type="SMART" id="SM00267">
    <property type="entry name" value="GGDEF"/>
    <property type="match status" value="1"/>
</dbReference>
<dbReference type="InterPro" id="IPR043128">
    <property type="entry name" value="Rev_trsase/Diguanyl_cyclase"/>
</dbReference>
<dbReference type="EC" id="2.7.7.65" evidence="2"/>
<reference evidence="6 7" key="1">
    <citation type="submission" date="2017-10" db="EMBL/GenBank/DDBJ databases">
        <authorList>
            <person name="Banno H."/>
            <person name="Chua N.-H."/>
        </authorList>
    </citation>
    <scope>NUCLEOTIDE SEQUENCE [LARGE SCALE GENOMIC DNA]</scope>
    <source>
        <strain evidence="6">Vibrio tapetis CECT4600</strain>
    </source>
</reference>
<protein>
    <recommendedName>
        <fullName evidence="2">diguanylate cyclase</fullName>
        <ecNumber evidence="2">2.7.7.65</ecNumber>
    </recommendedName>
</protein>
<dbReference type="EMBL" id="LT960612">
    <property type="protein sequence ID" value="SON52375.1"/>
    <property type="molecule type" value="Genomic_DNA"/>
</dbReference>
<comment type="catalytic activity">
    <reaction evidence="3">
        <text>2 GTP = 3',3'-c-di-GMP + 2 diphosphate</text>
        <dbReference type="Rhea" id="RHEA:24898"/>
        <dbReference type="ChEBI" id="CHEBI:33019"/>
        <dbReference type="ChEBI" id="CHEBI:37565"/>
        <dbReference type="ChEBI" id="CHEBI:58805"/>
        <dbReference type="EC" id="2.7.7.65"/>
    </reaction>
</comment>
<organism evidence="6 7">
    <name type="scientific">Vibrio tapetis subsp. tapetis</name>
    <dbReference type="NCBI Taxonomy" id="1671868"/>
    <lineage>
        <taxon>Bacteria</taxon>
        <taxon>Pseudomonadati</taxon>
        <taxon>Pseudomonadota</taxon>
        <taxon>Gammaproteobacteria</taxon>
        <taxon>Vibrionales</taxon>
        <taxon>Vibrionaceae</taxon>
        <taxon>Vibrio</taxon>
    </lineage>
</organism>
<keyword evidence="4" id="KW-1133">Transmembrane helix</keyword>
<dbReference type="Gene3D" id="3.30.70.270">
    <property type="match status" value="1"/>
</dbReference>
<dbReference type="NCBIfam" id="TIGR00254">
    <property type="entry name" value="GGDEF"/>
    <property type="match status" value="1"/>
</dbReference>
<evidence type="ECO:0000259" key="5">
    <source>
        <dbReference type="PROSITE" id="PS50887"/>
    </source>
</evidence>
<dbReference type="PROSITE" id="PS50887">
    <property type="entry name" value="GGDEF"/>
    <property type="match status" value="1"/>
</dbReference>
<dbReference type="PANTHER" id="PTHR45138:SF9">
    <property type="entry name" value="DIGUANYLATE CYCLASE DGCM-RELATED"/>
    <property type="match status" value="1"/>
</dbReference>
<dbReference type="Pfam" id="PF20966">
    <property type="entry name" value="MASE6"/>
    <property type="match status" value="1"/>
</dbReference>
<sequence length="347" mass="39088">MQQMDLDVEWLTRSQLFRTKMLKGMSLVTLFSGLVYGSVNLLLLDQKMLGVFELCFSIYSAYLFCYADTLRHRPFHPMLYVSTISAIIFFAVATTPTSVTVFVWMFLSPIIAYLLLGKTNGFRLNLFLIPGGIANYTWQILQPDSILAINSAINVAVCLFALWAVSHVYERNRERTEQQLTSLATLDPLTQIDNRLSLALGFEKMVTMHRRKSDVFSLLVIDLDYFKAINDEFGHDTGDQVLVKVARLLANSARLSDSVYRVGGEEFCVLLPYTDRRKGRAMAEHLRKAISRSCFDIDGHCINVSASIGISEYGEDGMALDDMFKTADGLLYKAKDLGRNQVAYAVS</sequence>
<comment type="cofactor">
    <cofactor evidence="1">
        <name>Mg(2+)</name>
        <dbReference type="ChEBI" id="CHEBI:18420"/>
    </cofactor>
</comment>
<dbReference type="AlphaFoldDB" id="A0A2N8ZKE2"/>
<dbReference type="GO" id="GO:1902201">
    <property type="term" value="P:negative regulation of bacterial-type flagellum-dependent cell motility"/>
    <property type="evidence" value="ECO:0007669"/>
    <property type="project" value="TreeGrafter"/>
</dbReference>
<dbReference type="GO" id="GO:0052621">
    <property type="term" value="F:diguanylate cyclase activity"/>
    <property type="evidence" value="ECO:0007669"/>
    <property type="project" value="UniProtKB-EC"/>
</dbReference>
<evidence type="ECO:0000313" key="6">
    <source>
        <dbReference type="EMBL" id="SON52375.1"/>
    </source>
</evidence>